<protein>
    <submittedName>
        <fullName evidence="1">Uncharacterized protein</fullName>
    </submittedName>
</protein>
<evidence type="ECO:0000313" key="2">
    <source>
        <dbReference type="Proteomes" id="UP000026900"/>
    </source>
</evidence>
<dbReference type="EMBL" id="KJ489399">
    <property type="protein sequence ID" value="AHZ10199.1"/>
    <property type="molecule type" value="Genomic_DNA"/>
</dbReference>
<dbReference type="GeneID" id="19526181"/>
<organism evidence="1 2">
    <name type="scientific">Bacillus phage Hakuna</name>
    <dbReference type="NCBI Taxonomy" id="1486659"/>
    <lineage>
        <taxon>Viruses</taxon>
        <taxon>Duplodnaviria</taxon>
        <taxon>Heunggongvirae</taxon>
        <taxon>Uroviricota</taxon>
        <taxon>Caudoviricetes</taxon>
        <taxon>Herelleviridae</taxon>
        <taxon>Bastillevirinae</taxon>
        <taxon>Wphvirus</taxon>
        <taxon>Wphvirus hakuna</taxon>
    </lineage>
</organism>
<reference evidence="2" key="1">
    <citation type="submission" date="2014-09" db="EMBL/GenBank/DDBJ databases">
        <authorList>
            <person name="Sauder A.B."/>
            <person name="McKenzie Q.R."/>
            <person name="Temple L.M."/>
            <person name="Alexis B.K."/>
            <person name="Al-Atrache Z."/>
            <person name="Lewis L.O."/>
            <person name="Loesser-Casey K.E."/>
            <person name="Mitchell K.J."/>
        </authorList>
    </citation>
    <scope>NUCLEOTIDE SEQUENCE [LARGE SCALE GENOMIC DNA]</scope>
</reference>
<keyword evidence="2" id="KW-1185">Reference proteome</keyword>
<dbReference type="KEGG" id="vg:19526181"/>
<sequence length="158" mass="18646">MGNYTGLRAKIVVKEEYLPLVEHVIDSDGEWGEAVQAFPFVETLSNKNRGDQVPSMSPAYMPDEWGEHNVNTLNKETREWEIIFALKNYDGEIQCFMNTILAKIAEKVIYMYEHYEEWDIEKQYTVENGVLTFVRYLDVYTREHRDTPKDNVYKGWGY</sequence>
<evidence type="ECO:0000313" key="1">
    <source>
        <dbReference type="EMBL" id="AHZ10199.1"/>
    </source>
</evidence>
<dbReference type="RefSeq" id="YP_009036630.1">
    <property type="nucleotide sequence ID" value="NC_024213.1"/>
</dbReference>
<proteinExistence type="predicted"/>
<accession>A0A024B0S2</accession>
<name>A0A024B0S2_9CAUD</name>
<dbReference type="Proteomes" id="UP000026900">
    <property type="component" value="Segment"/>
</dbReference>